<reference evidence="1 2" key="1">
    <citation type="journal article" date="2023" name="Cell">
        <title>Genetic manipulation of Patescibacteria provides mechanistic insights into microbial dark matter and the epibiotic lifestyle.</title>
        <authorList>
            <person name="Wang Y."/>
            <person name="Gallagher L.A."/>
            <person name="Andrade P.A."/>
            <person name="Liu A."/>
            <person name="Humphreys I.R."/>
            <person name="Turkarslan S."/>
            <person name="Cutler K.J."/>
            <person name="Arrieta-Ortiz M.L."/>
            <person name="Li Y."/>
            <person name="Radey M.C."/>
            <person name="McLean J.S."/>
            <person name="Cong Q."/>
            <person name="Baker D."/>
            <person name="Baliga N.S."/>
            <person name="Peterson S.B."/>
            <person name="Mougous J.D."/>
        </authorList>
    </citation>
    <scope>NUCLEOTIDE SEQUENCE [LARGE SCALE GENOMIC DNA]</scope>
    <source>
        <strain evidence="1 2">ML1</strain>
    </source>
</reference>
<organism evidence="1 2">
    <name type="scientific">Candidatus Southlakia epibionticum</name>
    <dbReference type="NCBI Taxonomy" id="3043284"/>
    <lineage>
        <taxon>Bacteria</taxon>
        <taxon>Candidatus Saccharimonadota</taxon>
        <taxon>Candidatus Saccharimonadia</taxon>
        <taxon>Candidatus Saccharimonadales</taxon>
        <taxon>Candidatus Saccharimonadaceae</taxon>
        <taxon>Candidatus Southlakia</taxon>
    </lineage>
</organism>
<accession>A0ABY8WTY2</accession>
<evidence type="ECO:0000313" key="1">
    <source>
        <dbReference type="EMBL" id="WIO45885.1"/>
    </source>
</evidence>
<evidence type="ECO:0000313" key="2">
    <source>
        <dbReference type="Proteomes" id="UP001177295"/>
    </source>
</evidence>
<sequence>MDTQWQATLAQDIIHAARAYHSDAQALEYLADFAFSLARWLNDASVVEWDNIHSVCEQRYVSLQSGSGTCFDENMLGRCEAYIAKHTKRAQRVRQDIGQNNFQYTYQAILARDIISAIIQYQNNIQMFAYLARFIDSIVSGIRVAPAIDWADVRAICRHRLESLRQQRKPVPLDESVLITYQTALMPLIHKFLSS</sequence>
<protein>
    <submittedName>
        <fullName evidence="1">Uncharacterized protein</fullName>
    </submittedName>
</protein>
<name>A0ABY8WTY2_9BACT</name>
<dbReference type="EMBL" id="CP124550">
    <property type="protein sequence ID" value="WIO45885.1"/>
    <property type="molecule type" value="Genomic_DNA"/>
</dbReference>
<gene>
    <name evidence="1" type="ORF">SEML1_0255</name>
</gene>
<dbReference type="RefSeq" id="WP_376754254.1">
    <property type="nucleotide sequence ID" value="NZ_CP124550.1"/>
</dbReference>
<dbReference type="Proteomes" id="UP001177295">
    <property type="component" value="Chromosome"/>
</dbReference>
<keyword evidence="2" id="KW-1185">Reference proteome</keyword>
<proteinExistence type="predicted"/>